<keyword evidence="4" id="KW-0408">Iron</keyword>
<evidence type="ECO:0008006" key="9">
    <source>
        <dbReference type="Google" id="ProtNLM"/>
    </source>
</evidence>
<dbReference type="PANTHER" id="PTHR10371:SF3">
    <property type="entry name" value="NADH DEHYDROGENASE [UBIQUINONE] FLAVOPROTEIN 2, MITOCHONDRIAL"/>
    <property type="match status" value="1"/>
</dbReference>
<dbReference type="InterPro" id="IPR036249">
    <property type="entry name" value="Thioredoxin-like_sf"/>
</dbReference>
<evidence type="ECO:0000256" key="1">
    <source>
        <dbReference type="ARBA" id="ARBA00010643"/>
    </source>
</evidence>
<dbReference type="PANTHER" id="PTHR10371">
    <property type="entry name" value="NADH DEHYDROGENASE UBIQUINONE FLAVOPROTEIN 2, MITOCHONDRIAL"/>
    <property type="match status" value="1"/>
</dbReference>
<dbReference type="Pfam" id="PF01257">
    <property type="entry name" value="2Fe-2S_thioredx"/>
    <property type="match status" value="1"/>
</dbReference>
<keyword evidence="3" id="KW-0479">Metal-binding</keyword>
<dbReference type="Gene3D" id="3.40.30.10">
    <property type="entry name" value="Glutaredoxin"/>
    <property type="match status" value="1"/>
</dbReference>
<keyword evidence="2" id="KW-0001">2Fe-2S</keyword>
<reference evidence="7" key="1">
    <citation type="submission" date="2021-12" db="EMBL/GenBank/DDBJ databases">
        <authorList>
            <person name="King R."/>
        </authorList>
    </citation>
    <scope>NUCLEOTIDE SEQUENCE</scope>
</reference>
<dbReference type="Gene3D" id="1.10.10.1590">
    <property type="entry name" value="NADH-quinone oxidoreductase subunit E"/>
    <property type="match status" value="1"/>
</dbReference>
<dbReference type="SUPFAM" id="SSF52833">
    <property type="entry name" value="Thioredoxin-like"/>
    <property type="match status" value="1"/>
</dbReference>
<evidence type="ECO:0000256" key="4">
    <source>
        <dbReference type="ARBA" id="ARBA00023004"/>
    </source>
</evidence>
<comment type="cofactor">
    <cofactor evidence="6">
        <name>[2Fe-2S] cluster</name>
        <dbReference type="ChEBI" id="CHEBI:190135"/>
    </cofactor>
</comment>
<proteinExistence type="inferred from homology"/>
<name>A0ABN8B9K6_CHISP</name>
<dbReference type="InterPro" id="IPR041921">
    <property type="entry name" value="NuoE_N"/>
</dbReference>
<evidence type="ECO:0000256" key="5">
    <source>
        <dbReference type="ARBA" id="ARBA00023014"/>
    </source>
</evidence>
<dbReference type="PIRSF" id="PIRSF000216">
    <property type="entry name" value="NADH_DH_24kDa"/>
    <property type="match status" value="1"/>
</dbReference>
<dbReference type="EMBL" id="OU963897">
    <property type="protein sequence ID" value="CAH0405334.1"/>
    <property type="molecule type" value="Genomic_DNA"/>
</dbReference>
<dbReference type="InterPro" id="IPR042128">
    <property type="entry name" value="NuoE_dom"/>
</dbReference>
<protein>
    <recommendedName>
        <fullName evidence="9">NADH dehydrogenase [ubiquinone] flavoprotein 2, mitochondrial</fullName>
    </recommendedName>
</protein>
<comment type="similarity">
    <text evidence="1">Belongs to the complex I 24 kDa subunit family.</text>
</comment>
<dbReference type="CDD" id="cd03064">
    <property type="entry name" value="TRX_Fd_NuoE"/>
    <property type="match status" value="1"/>
</dbReference>
<dbReference type="Proteomes" id="UP001153292">
    <property type="component" value="Chromosome 4"/>
</dbReference>
<keyword evidence="5" id="KW-0411">Iron-sulfur</keyword>
<evidence type="ECO:0000256" key="3">
    <source>
        <dbReference type="ARBA" id="ARBA00022723"/>
    </source>
</evidence>
<evidence type="ECO:0000256" key="2">
    <source>
        <dbReference type="ARBA" id="ARBA00022714"/>
    </source>
</evidence>
<organism evidence="7 8">
    <name type="scientific">Chilo suppressalis</name>
    <name type="common">Asiatic rice borer moth</name>
    <dbReference type="NCBI Taxonomy" id="168631"/>
    <lineage>
        <taxon>Eukaryota</taxon>
        <taxon>Metazoa</taxon>
        <taxon>Ecdysozoa</taxon>
        <taxon>Arthropoda</taxon>
        <taxon>Hexapoda</taxon>
        <taxon>Insecta</taxon>
        <taxon>Pterygota</taxon>
        <taxon>Neoptera</taxon>
        <taxon>Endopterygota</taxon>
        <taxon>Lepidoptera</taxon>
        <taxon>Glossata</taxon>
        <taxon>Ditrysia</taxon>
        <taxon>Pyraloidea</taxon>
        <taxon>Crambidae</taxon>
        <taxon>Crambinae</taxon>
        <taxon>Chilo</taxon>
    </lineage>
</organism>
<gene>
    <name evidence="7" type="ORF">CHILSU_LOCUS8695</name>
</gene>
<dbReference type="InterPro" id="IPR002023">
    <property type="entry name" value="NuoE-like"/>
</dbReference>
<evidence type="ECO:0000313" key="7">
    <source>
        <dbReference type="EMBL" id="CAH0405334.1"/>
    </source>
</evidence>
<evidence type="ECO:0000313" key="8">
    <source>
        <dbReference type="Proteomes" id="UP001153292"/>
    </source>
</evidence>
<evidence type="ECO:0000256" key="6">
    <source>
        <dbReference type="ARBA" id="ARBA00034078"/>
    </source>
</evidence>
<accession>A0ABN8B9K6</accession>
<sequence>MMSSRKFFPKAPLLFKSLSTSMRLSAEDLFVHRDTSENNALTPFEFTEPNMARIAALVQNYPSGAQRSVLGAALDIVQRQIGWIPISAMHKVAEILSVPRVRVYEWATFYTMCKRRYRGKYHVKVCSTTPCMLRGAEIILRATEEATCCTVGGLSPDKIFGVDIVECQGACVNAPVLVVDDDYYEDVNVCDVYNIIKAIKCGKIPQTGPQNGRYASEPICGFTTLLEPPPPPGFGIQAALVSKK</sequence>
<keyword evidence="8" id="KW-1185">Reference proteome</keyword>